<dbReference type="InterPro" id="IPR045237">
    <property type="entry name" value="COPS7/eIF3m"/>
</dbReference>
<dbReference type="PANTHER" id="PTHR15350:SF5">
    <property type="entry name" value="COP9 SIGNALOSOME COMPLEX SUBUNIT 7"/>
    <property type="match status" value="1"/>
</dbReference>
<sequence length="296" mass="33006">MASASAETTATGESFKSIFGRRLEPYLALSKSAKGAGCVQLIKDVLTAPGVVVFGELLAMPNVVELKSNPEHARYHRLLEIFSYGTYQDYQQNKSSLPEITVAQRTKLQQLSIVTLSERVRAIPYAHLLQYLEIDNVRQLEDLIMDAIYQNLINANLDQKLKQVEVHSAMGRDLRPGQAQDMLKVLAEWTKTSEAMLKALSHKMDEVRENYEKEKEAKEAFEKELESIKKENAASGGGKHRKIGGGGGGLHGSHMMEYEMEQHMFQSPEFASEYARLGHGGGPGNKRTGKRVQNRG</sequence>
<proteinExistence type="inferred from homology"/>
<evidence type="ECO:0000313" key="7">
    <source>
        <dbReference type="Proteomes" id="UP000748756"/>
    </source>
</evidence>
<reference evidence="6" key="1">
    <citation type="journal article" date="2020" name="Fungal Divers.">
        <title>Resolving the Mortierellaceae phylogeny through synthesis of multi-gene phylogenetics and phylogenomics.</title>
        <authorList>
            <person name="Vandepol N."/>
            <person name="Liber J."/>
            <person name="Desiro A."/>
            <person name="Na H."/>
            <person name="Kennedy M."/>
            <person name="Barry K."/>
            <person name="Grigoriev I.V."/>
            <person name="Miller A.N."/>
            <person name="O'Donnell K."/>
            <person name="Stajich J.E."/>
            <person name="Bonito G."/>
        </authorList>
    </citation>
    <scope>NUCLEOTIDE SEQUENCE</scope>
    <source>
        <strain evidence="6">NRRL 6426</strain>
    </source>
</reference>
<feature type="compositionally biased region" description="Basic residues" evidence="4">
    <location>
        <begin position="287"/>
        <end position="296"/>
    </location>
</feature>
<dbReference type="Proteomes" id="UP000748756">
    <property type="component" value="Unassembled WGS sequence"/>
</dbReference>
<keyword evidence="2" id="KW-0736">Signalosome</keyword>
<dbReference type="PANTHER" id="PTHR15350">
    <property type="entry name" value="COP9 SIGNALOSOME COMPLEX SUBUNIT 7/DENDRITIC CELL PROTEIN GA17"/>
    <property type="match status" value="1"/>
</dbReference>
<dbReference type="InterPro" id="IPR000717">
    <property type="entry name" value="PCI_dom"/>
</dbReference>
<comment type="similarity">
    <text evidence="1">Belongs to the CSN7/EIF3M family. CSN7 subfamily.</text>
</comment>
<protein>
    <submittedName>
        <fullName evidence="6">COP9 signalosome complex subunit 7a</fullName>
    </submittedName>
</protein>
<dbReference type="Pfam" id="PF22061">
    <property type="entry name" value="CSN7_HB_subdom"/>
    <property type="match status" value="1"/>
</dbReference>
<dbReference type="PROSITE" id="PS50250">
    <property type="entry name" value="PCI"/>
    <property type="match status" value="1"/>
</dbReference>
<feature type="domain" description="PCI" evidence="5">
    <location>
        <begin position="14"/>
        <end position="171"/>
    </location>
</feature>
<evidence type="ECO:0000256" key="2">
    <source>
        <dbReference type="ARBA" id="ARBA00022790"/>
    </source>
</evidence>
<dbReference type="Pfam" id="PF01399">
    <property type="entry name" value="PCI"/>
    <property type="match status" value="1"/>
</dbReference>
<keyword evidence="7" id="KW-1185">Reference proteome</keyword>
<feature type="region of interest" description="Disordered" evidence="4">
    <location>
        <begin position="269"/>
        <end position="296"/>
    </location>
</feature>
<accession>A0A9P5RH48</accession>
<dbReference type="EMBL" id="JAAAUQ010001911">
    <property type="protein sequence ID" value="KAF9131021.1"/>
    <property type="molecule type" value="Genomic_DNA"/>
</dbReference>
<dbReference type="AlphaFoldDB" id="A0A9P5RH48"/>
<evidence type="ECO:0000256" key="4">
    <source>
        <dbReference type="SAM" id="MobiDB-lite"/>
    </source>
</evidence>
<feature type="coiled-coil region" evidence="3">
    <location>
        <begin position="197"/>
        <end position="231"/>
    </location>
</feature>
<comment type="caution">
    <text evidence="6">The sequence shown here is derived from an EMBL/GenBank/DDBJ whole genome shotgun (WGS) entry which is preliminary data.</text>
</comment>
<organism evidence="6 7">
    <name type="scientific">Linnemannia schmuckeri</name>
    <dbReference type="NCBI Taxonomy" id="64567"/>
    <lineage>
        <taxon>Eukaryota</taxon>
        <taxon>Fungi</taxon>
        <taxon>Fungi incertae sedis</taxon>
        <taxon>Mucoromycota</taxon>
        <taxon>Mortierellomycotina</taxon>
        <taxon>Mortierellomycetes</taxon>
        <taxon>Mortierellales</taxon>
        <taxon>Mortierellaceae</taxon>
        <taxon>Linnemannia</taxon>
    </lineage>
</organism>
<evidence type="ECO:0000313" key="6">
    <source>
        <dbReference type="EMBL" id="KAF9131021.1"/>
    </source>
</evidence>
<dbReference type="OrthoDB" id="10265275at2759"/>
<evidence type="ECO:0000256" key="3">
    <source>
        <dbReference type="SAM" id="Coils"/>
    </source>
</evidence>
<name>A0A9P5RH48_9FUNG</name>
<keyword evidence="3" id="KW-0175">Coiled coil</keyword>
<dbReference type="GO" id="GO:0008180">
    <property type="term" value="C:COP9 signalosome"/>
    <property type="evidence" value="ECO:0007669"/>
    <property type="project" value="UniProtKB-KW"/>
</dbReference>
<gene>
    <name evidence="6" type="primary">COPS7A</name>
    <name evidence="6" type="ORF">BG015_003937</name>
</gene>
<evidence type="ECO:0000256" key="1">
    <source>
        <dbReference type="ARBA" id="ARBA00008482"/>
    </source>
</evidence>
<evidence type="ECO:0000259" key="5">
    <source>
        <dbReference type="PROSITE" id="PS50250"/>
    </source>
</evidence>
<dbReference type="SMART" id="SM00088">
    <property type="entry name" value="PINT"/>
    <property type="match status" value="1"/>
</dbReference>